<evidence type="ECO:0000313" key="4">
    <source>
        <dbReference type="Proteomes" id="UP000009011"/>
    </source>
</evidence>
<dbReference type="RefSeq" id="WP_014856617.1">
    <property type="nucleotide sequence ID" value="NC_018178.1"/>
</dbReference>
<dbReference type="SMART" id="SM00564">
    <property type="entry name" value="PQQ"/>
    <property type="match status" value="4"/>
</dbReference>
<dbReference type="PANTHER" id="PTHR34512">
    <property type="entry name" value="CELL SURFACE PROTEIN"/>
    <property type="match status" value="1"/>
</dbReference>
<dbReference type="EMBL" id="CP003557">
    <property type="protein sequence ID" value="AFN75185.1"/>
    <property type="molecule type" value="Genomic_DNA"/>
</dbReference>
<dbReference type="Pfam" id="PF13360">
    <property type="entry name" value="PQQ_2"/>
    <property type="match status" value="2"/>
</dbReference>
<feature type="domain" description="Pyrrolo-quinoline quinone repeat" evidence="2">
    <location>
        <begin position="271"/>
        <end position="334"/>
    </location>
</feature>
<dbReference type="PANTHER" id="PTHR34512:SF30">
    <property type="entry name" value="OUTER MEMBRANE PROTEIN ASSEMBLY FACTOR BAMB"/>
    <property type="match status" value="1"/>
</dbReference>
<feature type="signal peptide" evidence="1">
    <location>
        <begin position="1"/>
        <end position="17"/>
    </location>
</feature>
<dbReference type="PATRIC" id="fig|1191523.3.peg.2065"/>
<dbReference type="HOGENOM" id="CLU_456211_0_0_10"/>
<accession>I6Z7P7</accession>
<dbReference type="SUPFAM" id="SSF50998">
    <property type="entry name" value="Quinoprotein alcohol dehydrogenase-like"/>
    <property type="match status" value="1"/>
</dbReference>
<dbReference type="InterPro" id="IPR002372">
    <property type="entry name" value="PQQ_rpt_dom"/>
</dbReference>
<dbReference type="eggNOG" id="COG1520">
    <property type="taxonomic scope" value="Bacteria"/>
</dbReference>
<name>I6Z7P7_MELRP</name>
<dbReference type="AlphaFoldDB" id="I6Z7P7"/>
<dbReference type="InterPro" id="IPR036322">
    <property type="entry name" value="WD40_repeat_dom_sf"/>
</dbReference>
<dbReference type="STRING" id="1191523.MROS_1953"/>
<proteinExistence type="predicted"/>
<gene>
    <name evidence="3" type="ordered locus">MROS_1953</name>
</gene>
<feature type="domain" description="Pyrrolo-quinoline quinone repeat" evidence="2">
    <location>
        <begin position="369"/>
        <end position="441"/>
    </location>
</feature>
<evidence type="ECO:0000259" key="2">
    <source>
        <dbReference type="Pfam" id="PF13360"/>
    </source>
</evidence>
<evidence type="ECO:0000256" key="1">
    <source>
        <dbReference type="SAM" id="SignalP"/>
    </source>
</evidence>
<dbReference type="InterPro" id="IPR018391">
    <property type="entry name" value="PQQ_b-propeller_rpt"/>
</dbReference>
<protein>
    <submittedName>
        <fullName evidence="3">Metallophosphoesterase</fullName>
    </submittedName>
</protein>
<keyword evidence="1" id="KW-0732">Signal</keyword>
<dbReference type="Proteomes" id="UP000009011">
    <property type="component" value="Chromosome"/>
</dbReference>
<dbReference type="InterPro" id="IPR015943">
    <property type="entry name" value="WD40/YVTN_repeat-like_dom_sf"/>
</dbReference>
<feature type="chain" id="PRO_5003707199" evidence="1">
    <location>
        <begin position="18"/>
        <end position="598"/>
    </location>
</feature>
<dbReference type="InterPro" id="IPR011047">
    <property type="entry name" value="Quinoprotein_ADH-like_sf"/>
</dbReference>
<dbReference type="SUPFAM" id="SSF50978">
    <property type="entry name" value="WD40 repeat-like"/>
    <property type="match status" value="1"/>
</dbReference>
<dbReference type="eggNOG" id="COG1409">
    <property type="taxonomic scope" value="Bacteria"/>
</dbReference>
<dbReference type="Gene3D" id="2.130.10.10">
    <property type="entry name" value="YVTN repeat-like/Quinoprotein amine dehydrogenase"/>
    <property type="match status" value="1"/>
</dbReference>
<reference evidence="3 4" key="1">
    <citation type="journal article" date="2013" name="PLoS ONE">
        <title>Genomic analysis of Melioribacter roseus, facultatively anaerobic organotrophic bacterium representing a novel deep lineage within Bacteriodetes/Chlorobi group.</title>
        <authorList>
            <person name="Kadnikov V.V."/>
            <person name="Mardanov A.V."/>
            <person name="Podosokorskaya O.A."/>
            <person name="Gavrilov S.N."/>
            <person name="Kublanov I.V."/>
            <person name="Beletsky A.V."/>
            <person name="Bonch-Osmolovskaya E.A."/>
            <person name="Ravin N.V."/>
        </authorList>
    </citation>
    <scope>NUCLEOTIDE SEQUENCE [LARGE SCALE GENOMIC DNA]</scope>
    <source>
        <strain evidence="4">JCM 17771 / P3M-2</strain>
    </source>
</reference>
<dbReference type="OrthoDB" id="9816081at2"/>
<sequence>MKRLFPILILFSAYALSAQSLNVAVISSPELSSGLDSLTYYINYESDADIVILLGDLTGEDQSADKIKTFLNKVNKETLILPSADNLSKLNALLEMPEIFNDRFDLKAADFFLLGVSPIIPYKNYRHFSGEIFNWLNETLDTISLSDEIYLFLPEPINNTADNWKEAMKLIASKNLKLIVCGNSPQTELTNLYGYPALNLENFKPDKSNKWEIPEIRITADSIIIRSGKLLEVIDKRIEVSKEEIEIDTDNLPDSAIVFKTRLENDLYSRPFFFNNKIFAADAAGILTCRDTTGEILWDYDLNGDVYGSITIADRTLNAVTFQGDLQSISLTGEQIQSIGFNEYVTTSLLPIEYSGDKELMIPKVTNSKKALVFGTNEGKVYCYDLETLQEYWVNDISKEAINDNLILRENKIFYTSDDGFLYCIDARTGLFIWRWKYRKGDNLSASDLVISSKSIFVVSDNGQLFCIDYLLGKLNWYRDRYKLRKEISLSGDGKYIFSFDEENLYAFAVHKGNTIKEIKLDQKIRFHAFPPLAIKDNRYLLAVDGIVYLWNGDKNIERLLSVGNSPIIGVLPLSDSNLLIATADGAIYNLNLNKLVK</sequence>
<dbReference type="InterPro" id="IPR029052">
    <property type="entry name" value="Metallo-depent_PP-like"/>
</dbReference>
<organism evidence="3 4">
    <name type="scientific">Melioribacter roseus (strain DSM 23840 / JCM 17771 / VKM B-2668 / P3M-2)</name>
    <dbReference type="NCBI Taxonomy" id="1191523"/>
    <lineage>
        <taxon>Bacteria</taxon>
        <taxon>Pseudomonadati</taxon>
        <taxon>Ignavibacteriota</taxon>
        <taxon>Ignavibacteria</taxon>
        <taxon>Ignavibacteriales</taxon>
        <taxon>Melioribacteraceae</taxon>
        <taxon>Melioribacter</taxon>
    </lineage>
</organism>
<dbReference type="SUPFAM" id="SSF56300">
    <property type="entry name" value="Metallo-dependent phosphatases"/>
    <property type="match status" value="1"/>
</dbReference>
<evidence type="ECO:0000313" key="3">
    <source>
        <dbReference type="EMBL" id="AFN75185.1"/>
    </source>
</evidence>
<keyword evidence="4" id="KW-1185">Reference proteome</keyword>
<dbReference type="KEGG" id="mro:MROS_1953"/>